<dbReference type="AlphaFoldDB" id="A0A1F6BM81"/>
<evidence type="ECO:0000313" key="4">
    <source>
        <dbReference type="Proteomes" id="UP000179324"/>
    </source>
</evidence>
<accession>A0A1F6BM81</accession>
<keyword evidence="2" id="KW-0812">Transmembrane</keyword>
<reference evidence="3 4" key="1">
    <citation type="journal article" date="2016" name="Nat. Commun.">
        <title>Thousands of microbial genomes shed light on interconnected biogeochemical processes in an aquifer system.</title>
        <authorList>
            <person name="Anantharaman K."/>
            <person name="Brown C.T."/>
            <person name="Hug L.A."/>
            <person name="Sharon I."/>
            <person name="Castelle C.J."/>
            <person name="Probst A.J."/>
            <person name="Thomas B.C."/>
            <person name="Singh A."/>
            <person name="Wilkins M.J."/>
            <person name="Karaoz U."/>
            <person name="Brodie E.L."/>
            <person name="Williams K.H."/>
            <person name="Hubbard S.S."/>
            <person name="Banfield J.F."/>
        </authorList>
    </citation>
    <scope>NUCLEOTIDE SEQUENCE [LARGE SCALE GENOMIC DNA]</scope>
</reference>
<feature type="transmembrane region" description="Helical" evidence="2">
    <location>
        <begin position="6"/>
        <end position="26"/>
    </location>
</feature>
<keyword evidence="2" id="KW-0472">Membrane</keyword>
<gene>
    <name evidence="3" type="ORF">A2127_01190</name>
</gene>
<organism evidence="3 4">
    <name type="scientific">Candidatus Jorgensenbacteria bacterium GWC1_48_12</name>
    <dbReference type="NCBI Taxonomy" id="1798469"/>
    <lineage>
        <taxon>Bacteria</taxon>
        <taxon>Candidatus Joergenseniibacteriota</taxon>
    </lineage>
</organism>
<name>A0A1F6BM81_9BACT</name>
<evidence type="ECO:0000256" key="1">
    <source>
        <dbReference type="SAM" id="MobiDB-lite"/>
    </source>
</evidence>
<sequence length="61" mass="6318">MARKPILYLLLILIFIVAFLVVLGLVSPKPAVAPAEQSTFQGPPPGEFGGFEGPTGSPPGL</sequence>
<feature type="region of interest" description="Disordered" evidence="1">
    <location>
        <begin position="34"/>
        <end position="61"/>
    </location>
</feature>
<proteinExistence type="predicted"/>
<protein>
    <submittedName>
        <fullName evidence="3">Uncharacterized protein</fullName>
    </submittedName>
</protein>
<evidence type="ECO:0000256" key="2">
    <source>
        <dbReference type="SAM" id="Phobius"/>
    </source>
</evidence>
<dbReference type="Proteomes" id="UP000179324">
    <property type="component" value="Unassembled WGS sequence"/>
</dbReference>
<evidence type="ECO:0000313" key="3">
    <source>
        <dbReference type="EMBL" id="OGG38034.1"/>
    </source>
</evidence>
<dbReference type="EMBL" id="MFKI01000032">
    <property type="protein sequence ID" value="OGG38034.1"/>
    <property type="molecule type" value="Genomic_DNA"/>
</dbReference>
<comment type="caution">
    <text evidence="3">The sequence shown here is derived from an EMBL/GenBank/DDBJ whole genome shotgun (WGS) entry which is preliminary data.</text>
</comment>
<keyword evidence="2" id="KW-1133">Transmembrane helix</keyword>